<dbReference type="EMBL" id="JACHIW010000001">
    <property type="protein sequence ID" value="MBB5155897.1"/>
    <property type="molecule type" value="Genomic_DNA"/>
</dbReference>
<comment type="caution">
    <text evidence="1">The sequence shown here is derived from an EMBL/GenBank/DDBJ whole genome shotgun (WGS) entry which is preliminary data.</text>
</comment>
<dbReference type="AlphaFoldDB" id="A0A840Q7H8"/>
<proteinExistence type="predicted"/>
<gene>
    <name evidence="1" type="ORF">BJ970_003431</name>
</gene>
<accession>A0A840Q7H8</accession>
<reference evidence="1 2" key="1">
    <citation type="submission" date="2020-08" db="EMBL/GenBank/DDBJ databases">
        <title>Sequencing the genomes of 1000 actinobacteria strains.</title>
        <authorList>
            <person name="Klenk H.-P."/>
        </authorList>
    </citation>
    <scope>NUCLEOTIDE SEQUENCE [LARGE SCALE GENOMIC DNA]</scope>
    <source>
        <strain evidence="1 2">DSM 45584</strain>
    </source>
</reference>
<organism evidence="1 2">
    <name type="scientific">Saccharopolyspora phatthalungensis</name>
    <dbReference type="NCBI Taxonomy" id="664693"/>
    <lineage>
        <taxon>Bacteria</taxon>
        <taxon>Bacillati</taxon>
        <taxon>Actinomycetota</taxon>
        <taxon>Actinomycetes</taxon>
        <taxon>Pseudonocardiales</taxon>
        <taxon>Pseudonocardiaceae</taxon>
        <taxon>Saccharopolyspora</taxon>
    </lineage>
</organism>
<dbReference type="Proteomes" id="UP000584374">
    <property type="component" value="Unassembled WGS sequence"/>
</dbReference>
<keyword evidence="2" id="KW-1185">Reference proteome</keyword>
<sequence length="112" mass="12668">MQAAACGAVRVVAGGNGQHVLLPWLWIDPRRTRAQLRRSRPAGGLALGGEQCPLFPRCPLVRFRRAVRHRLRMRGFPGSTPFESFWWLVFWVAKDRGVSVFRRGDRLAGCRG</sequence>
<evidence type="ECO:0000313" key="2">
    <source>
        <dbReference type="Proteomes" id="UP000584374"/>
    </source>
</evidence>
<protein>
    <submittedName>
        <fullName evidence="1">Uncharacterized protein</fullName>
    </submittedName>
</protein>
<name>A0A840Q7H8_9PSEU</name>
<evidence type="ECO:0000313" key="1">
    <source>
        <dbReference type="EMBL" id="MBB5155897.1"/>
    </source>
</evidence>